<protein>
    <submittedName>
        <fullName evidence="9">RNA polymerase subunit sigma</fullName>
    </submittedName>
</protein>
<evidence type="ECO:0000256" key="6">
    <source>
        <dbReference type="SAM" id="MobiDB-lite"/>
    </source>
</evidence>
<organism evidence="9 10">
    <name type="scientific">Ornithinimicrobium avium</name>
    <dbReference type="NCBI Taxonomy" id="2283195"/>
    <lineage>
        <taxon>Bacteria</taxon>
        <taxon>Bacillati</taxon>
        <taxon>Actinomycetota</taxon>
        <taxon>Actinomycetes</taxon>
        <taxon>Micrococcales</taxon>
        <taxon>Ornithinimicrobiaceae</taxon>
        <taxon>Ornithinimicrobium</taxon>
    </lineage>
</organism>
<dbReference type="InterPro" id="IPR039425">
    <property type="entry name" value="RNA_pol_sigma-70-like"/>
</dbReference>
<dbReference type="PANTHER" id="PTHR43133:SF66">
    <property type="entry name" value="ECF RNA POLYMERASE SIGMA FACTOR SIGK"/>
    <property type="match status" value="1"/>
</dbReference>
<keyword evidence="4" id="KW-0238">DNA-binding</keyword>
<dbReference type="GO" id="GO:0003677">
    <property type="term" value="F:DNA binding"/>
    <property type="evidence" value="ECO:0007669"/>
    <property type="project" value="UniProtKB-KW"/>
</dbReference>
<evidence type="ECO:0000259" key="8">
    <source>
        <dbReference type="Pfam" id="PF04545"/>
    </source>
</evidence>
<dbReference type="AlphaFoldDB" id="A0A345NKL9"/>
<gene>
    <name evidence="9" type="ORF">DV701_05070</name>
</gene>
<dbReference type="InterPro" id="IPR014284">
    <property type="entry name" value="RNA_pol_sigma-70_dom"/>
</dbReference>
<evidence type="ECO:0000313" key="9">
    <source>
        <dbReference type="EMBL" id="AXH95577.1"/>
    </source>
</evidence>
<comment type="similarity">
    <text evidence="1">Belongs to the sigma-70 factor family. ECF subfamily.</text>
</comment>
<dbReference type="GO" id="GO:0006352">
    <property type="term" value="P:DNA-templated transcription initiation"/>
    <property type="evidence" value="ECO:0007669"/>
    <property type="project" value="InterPro"/>
</dbReference>
<dbReference type="GO" id="GO:0016987">
    <property type="term" value="F:sigma factor activity"/>
    <property type="evidence" value="ECO:0007669"/>
    <property type="project" value="UniProtKB-KW"/>
</dbReference>
<dbReference type="EMBL" id="CP031229">
    <property type="protein sequence ID" value="AXH95577.1"/>
    <property type="molecule type" value="Genomic_DNA"/>
</dbReference>
<dbReference type="Proteomes" id="UP000253790">
    <property type="component" value="Chromosome"/>
</dbReference>
<name>A0A345NKL9_9MICO</name>
<keyword evidence="5" id="KW-0804">Transcription</keyword>
<reference evidence="9 10" key="1">
    <citation type="submission" date="2018-07" db="EMBL/GenBank/DDBJ databases">
        <title>Complete genome sequencing of Ornithinimicrobium sp. AMA3305.</title>
        <authorList>
            <person name="Bae J.-W."/>
        </authorList>
    </citation>
    <scope>NUCLEOTIDE SEQUENCE [LARGE SCALE GENOMIC DNA]</scope>
    <source>
        <strain evidence="9 10">AMA3305</strain>
    </source>
</reference>
<feature type="domain" description="RNA polymerase sigma-70 region 4" evidence="8">
    <location>
        <begin position="151"/>
        <end position="199"/>
    </location>
</feature>
<dbReference type="SUPFAM" id="SSF88659">
    <property type="entry name" value="Sigma3 and sigma4 domains of RNA polymerase sigma factors"/>
    <property type="match status" value="1"/>
</dbReference>
<dbReference type="InterPro" id="IPR013324">
    <property type="entry name" value="RNA_pol_sigma_r3/r4-like"/>
</dbReference>
<evidence type="ECO:0000259" key="7">
    <source>
        <dbReference type="Pfam" id="PF04542"/>
    </source>
</evidence>
<dbReference type="Gene3D" id="1.10.1740.10">
    <property type="match status" value="1"/>
</dbReference>
<dbReference type="NCBIfam" id="TIGR02937">
    <property type="entry name" value="sigma70-ECF"/>
    <property type="match status" value="1"/>
</dbReference>
<dbReference type="OrthoDB" id="9784272at2"/>
<evidence type="ECO:0000256" key="5">
    <source>
        <dbReference type="ARBA" id="ARBA00023163"/>
    </source>
</evidence>
<sequence>MSLDAPVGRSEPGRPARLAAVPAPSADGPATLLLLVAAQDREAFAQLYDAVAARVHGLAVRVVRDPAIAEEVTQEVFLQVWREASRFDPGRGSALAWLLTLTHRRAVDRVRSEQAQSDRLRRYEARTSTTAYDSTAEQATQRMEAARVRRALDDVGEPHRSALELAYFEGLTQREVAERMGVPLGTAKTRLRDGLRKVRTAMRGGEAR</sequence>
<keyword evidence="2" id="KW-0805">Transcription regulation</keyword>
<dbReference type="Pfam" id="PF04542">
    <property type="entry name" value="Sigma70_r2"/>
    <property type="match status" value="1"/>
</dbReference>
<proteinExistence type="inferred from homology"/>
<feature type="domain" description="RNA polymerase sigma-70 region 2" evidence="7">
    <location>
        <begin position="47"/>
        <end position="114"/>
    </location>
</feature>
<dbReference type="InterPro" id="IPR007630">
    <property type="entry name" value="RNA_pol_sigma70_r4"/>
</dbReference>
<dbReference type="CDD" id="cd06171">
    <property type="entry name" value="Sigma70_r4"/>
    <property type="match status" value="1"/>
</dbReference>
<dbReference type="PANTHER" id="PTHR43133">
    <property type="entry name" value="RNA POLYMERASE ECF-TYPE SIGMA FACTO"/>
    <property type="match status" value="1"/>
</dbReference>
<evidence type="ECO:0000313" key="10">
    <source>
        <dbReference type="Proteomes" id="UP000253790"/>
    </source>
</evidence>
<dbReference type="SUPFAM" id="SSF88946">
    <property type="entry name" value="Sigma2 domain of RNA polymerase sigma factors"/>
    <property type="match status" value="1"/>
</dbReference>
<dbReference type="Pfam" id="PF04545">
    <property type="entry name" value="Sigma70_r4"/>
    <property type="match status" value="1"/>
</dbReference>
<evidence type="ECO:0000256" key="3">
    <source>
        <dbReference type="ARBA" id="ARBA00023082"/>
    </source>
</evidence>
<keyword evidence="10" id="KW-1185">Reference proteome</keyword>
<evidence type="ECO:0000256" key="1">
    <source>
        <dbReference type="ARBA" id="ARBA00010641"/>
    </source>
</evidence>
<dbReference type="InterPro" id="IPR013325">
    <property type="entry name" value="RNA_pol_sigma_r2"/>
</dbReference>
<dbReference type="NCBIfam" id="NF007228">
    <property type="entry name" value="PRK09646.1"/>
    <property type="match status" value="1"/>
</dbReference>
<dbReference type="InterPro" id="IPR007627">
    <property type="entry name" value="RNA_pol_sigma70_r2"/>
</dbReference>
<feature type="region of interest" description="Disordered" evidence="6">
    <location>
        <begin position="1"/>
        <end position="22"/>
    </location>
</feature>
<accession>A0A345NKL9</accession>
<dbReference type="Gene3D" id="1.10.10.10">
    <property type="entry name" value="Winged helix-like DNA-binding domain superfamily/Winged helix DNA-binding domain"/>
    <property type="match status" value="1"/>
</dbReference>
<evidence type="ECO:0000256" key="2">
    <source>
        <dbReference type="ARBA" id="ARBA00023015"/>
    </source>
</evidence>
<dbReference type="InterPro" id="IPR036388">
    <property type="entry name" value="WH-like_DNA-bd_sf"/>
</dbReference>
<evidence type="ECO:0000256" key="4">
    <source>
        <dbReference type="ARBA" id="ARBA00023125"/>
    </source>
</evidence>
<keyword evidence="3" id="KW-0731">Sigma factor</keyword>
<dbReference type="KEGG" id="orn:DV701_05070"/>